<reference evidence="2 3" key="1">
    <citation type="submission" date="2020-04" db="EMBL/GenBank/DDBJ databases">
        <title>Genomic analysis of gastric non-Helicobacter pylori Helicobacters isolated in Japan.</title>
        <authorList>
            <person name="Suzuki M."/>
            <person name="Rimbara E."/>
        </authorList>
    </citation>
    <scope>NUCLEOTIDE SEQUENCE [LARGE SCALE GENOMIC DNA]</scope>
    <source>
        <strain evidence="2 3">NHP19-0020</strain>
    </source>
</reference>
<name>A0ABM7KYS1_9HELI</name>
<feature type="domain" description="Bacteriophage Mu GpT" evidence="1">
    <location>
        <begin position="153"/>
        <end position="206"/>
    </location>
</feature>
<organism evidence="2 3">
    <name type="scientific">Helicobacter suis</name>
    <dbReference type="NCBI Taxonomy" id="104628"/>
    <lineage>
        <taxon>Bacteria</taxon>
        <taxon>Pseudomonadati</taxon>
        <taxon>Campylobacterota</taxon>
        <taxon>Epsilonproteobacteria</taxon>
        <taxon>Campylobacterales</taxon>
        <taxon>Helicobacteraceae</taxon>
        <taxon>Helicobacter</taxon>
    </lineage>
</organism>
<evidence type="ECO:0000313" key="3">
    <source>
        <dbReference type="Proteomes" id="UP000509742"/>
    </source>
</evidence>
<gene>
    <name evidence="2" type="ORF">NHP190020_05830</name>
</gene>
<keyword evidence="3" id="KW-1185">Reference proteome</keyword>
<accession>A0ABM7KYS1</accession>
<evidence type="ECO:0000313" key="2">
    <source>
        <dbReference type="EMBL" id="BCD45544.1"/>
    </source>
</evidence>
<evidence type="ECO:0000259" key="1">
    <source>
        <dbReference type="Pfam" id="PF10124"/>
    </source>
</evidence>
<dbReference type="Proteomes" id="UP000509742">
    <property type="component" value="Chromosome"/>
</dbReference>
<dbReference type="EMBL" id="AP023036">
    <property type="protein sequence ID" value="BCD45544.1"/>
    <property type="molecule type" value="Genomic_DNA"/>
</dbReference>
<dbReference type="InterPro" id="IPR018774">
    <property type="entry name" value="Phage_Mu_GpT"/>
</dbReference>
<dbReference type="Pfam" id="PF10124">
    <property type="entry name" value="Mu-like_gpT"/>
    <property type="match status" value="2"/>
</dbReference>
<feature type="domain" description="Bacteriophage Mu GpT" evidence="1">
    <location>
        <begin position="10"/>
        <end position="144"/>
    </location>
</feature>
<sequence length="272" mass="30750">MKLTAETQAAISKSLSAVFATTLSKKQKDYRQVALEVQANTMSVDYRWLAAMPAMREWVGERQLKDLEGYTYTITKKNWEATIKIDRDIIQYDSLGIAGAQVAGMADLVIDHYNQMVFNLFNTNGACYDGKAFFAGDHQVGQYKFSNLGNWGLDEGGILEVRKNMRSLVSESGAPLNINPNLVLIHPNLEGQAMKMFKAPTKANGEIDILPIAKARGFWDHQSLPARRVLQLLLQEWMPPLYEYLYLRSNLYPKKSHKKGNEKTYLLGLNPL</sequence>
<protein>
    <recommendedName>
        <fullName evidence="1">Bacteriophage Mu GpT domain-containing protein</fullName>
    </recommendedName>
</protein>
<proteinExistence type="predicted"/>